<accession>A0A9Q0YJP5</accession>
<dbReference type="PANTHER" id="PTHR31040">
    <property type="entry name" value="NURIM"/>
    <property type="match status" value="1"/>
</dbReference>
<dbReference type="Proteomes" id="UP001152320">
    <property type="component" value="Chromosome 19"/>
</dbReference>
<feature type="transmembrane region" description="Helical" evidence="8">
    <location>
        <begin position="7"/>
        <end position="30"/>
    </location>
</feature>
<evidence type="ECO:0000256" key="8">
    <source>
        <dbReference type="SAM" id="Phobius"/>
    </source>
</evidence>
<protein>
    <recommendedName>
        <fullName evidence="7">Nuclear envelope membrane protein</fullName>
    </recommendedName>
    <alternativeName>
        <fullName evidence="6">Nuclear rim protein</fullName>
    </alternativeName>
</protein>
<evidence type="ECO:0000256" key="1">
    <source>
        <dbReference type="ARBA" id="ARBA00004473"/>
    </source>
</evidence>
<dbReference type="OrthoDB" id="10050858at2759"/>
<gene>
    <name evidence="9" type="ORF">HOLleu_36382</name>
</gene>
<evidence type="ECO:0000256" key="5">
    <source>
        <dbReference type="ARBA" id="ARBA00023136"/>
    </source>
</evidence>
<keyword evidence="3 8" id="KW-0812">Transmembrane</keyword>
<feature type="transmembrane region" description="Helical" evidence="8">
    <location>
        <begin position="50"/>
        <end position="75"/>
    </location>
</feature>
<organism evidence="9 10">
    <name type="scientific">Holothuria leucospilota</name>
    <name type="common">Black long sea cucumber</name>
    <name type="synonym">Mertensiothuria leucospilota</name>
    <dbReference type="NCBI Taxonomy" id="206669"/>
    <lineage>
        <taxon>Eukaryota</taxon>
        <taxon>Metazoa</taxon>
        <taxon>Echinodermata</taxon>
        <taxon>Eleutherozoa</taxon>
        <taxon>Echinozoa</taxon>
        <taxon>Holothuroidea</taxon>
        <taxon>Aspidochirotacea</taxon>
        <taxon>Aspidochirotida</taxon>
        <taxon>Holothuriidae</taxon>
        <taxon>Holothuria</taxon>
    </lineage>
</organism>
<feature type="transmembrane region" description="Helical" evidence="8">
    <location>
        <begin position="128"/>
        <end position="150"/>
    </location>
</feature>
<comment type="similarity">
    <text evidence="2">Belongs to the nurim family.</text>
</comment>
<dbReference type="EMBL" id="JAIZAY010000019">
    <property type="protein sequence ID" value="KAJ8023833.1"/>
    <property type="molecule type" value="Genomic_DNA"/>
</dbReference>
<dbReference type="PANTHER" id="PTHR31040:SF1">
    <property type="entry name" value="NURIM"/>
    <property type="match status" value="1"/>
</dbReference>
<keyword evidence="5 8" id="KW-0472">Membrane</keyword>
<evidence type="ECO:0000256" key="2">
    <source>
        <dbReference type="ARBA" id="ARBA00010631"/>
    </source>
</evidence>
<dbReference type="AlphaFoldDB" id="A0A9Q0YJP5"/>
<keyword evidence="4 8" id="KW-1133">Transmembrane helix</keyword>
<comment type="caution">
    <text evidence="9">The sequence shown here is derived from an EMBL/GenBank/DDBJ whole genome shotgun (WGS) entry which is preliminary data.</text>
</comment>
<feature type="transmembrane region" description="Helical" evidence="8">
    <location>
        <begin position="87"/>
        <end position="108"/>
    </location>
</feature>
<evidence type="ECO:0000313" key="10">
    <source>
        <dbReference type="Proteomes" id="UP001152320"/>
    </source>
</evidence>
<evidence type="ECO:0000256" key="7">
    <source>
        <dbReference type="ARBA" id="ARBA00032957"/>
    </source>
</evidence>
<reference evidence="9" key="1">
    <citation type="submission" date="2021-10" db="EMBL/GenBank/DDBJ databases">
        <title>Tropical sea cucumber genome reveals ecological adaptation and Cuvierian tubules defense mechanism.</title>
        <authorList>
            <person name="Chen T."/>
        </authorList>
    </citation>
    <scope>NUCLEOTIDE SEQUENCE</scope>
    <source>
        <strain evidence="9">Nanhai2018</strain>
        <tissue evidence="9">Muscle</tissue>
    </source>
</reference>
<dbReference type="InterPro" id="IPR033580">
    <property type="entry name" value="Nurim-like"/>
</dbReference>
<evidence type="ECO:0000256" key="6">
    <source>
        <dbReference type="ARBA" id="ARBA00031700"/>
    </source>
</evidence>
<keyword evidence="10" id="KW-1185">Reference proteome</keyword>
<evidence type="ECO:0000313" key="9">
    <source>
        <dbReference type="EMBL" id="KAJ8023833.1"/>
    </source>
</evidence>
<sequence length="249" mass="29276">MNSVQAVTFSIVSAAGFVYCFFSMVQFAVFLYKSGQRPVRKDDECRESSWVSSLVINLALLLLFIFQHTLMASYWWKHQLKVYGLTILSRSLYVIATSLSLQVLFHWWQPVFPCNSLWQFDIPSGSLASFVIFLVHCVSWLLVLAVCFTIDYAELMGVKQVYYSILGLPPPLHHKSQEHQRLFQHFRHPFSSGFLFVLWFVPVMRWDRFILSLGLSLYLFLGHSLDEDDYDYLREQYHLKEQQLWQSAF</sequence>
<proteinExistence type="inferred from homology"/>
<name>A0A9Q0YJP5_HOLLE</name>
<evidence type="ECO:0000256" key="4">
    <source>
        <dbReference type="ARBA" id="ARBA00022989"/>
    </source>
</evidence>
<comment type="subcellular location">
    <subcellularLocation>
        <location evidence="1">Nucleus inner membrane</location>
        <topology evidence="1">Multi-pass membrane protein</topology>
    </subcellularLocation>
</comment>
<dbReference type="GO" id="GO:0005637">
    <property type="term" value="C:nuclear inner membrane"/>
    <property type="evidence" value="ECO:0007669"/>
    <property type="project" value="UniProtKB-SubCell"/>
</dbReference>
<evidence type="ECO:0000256" key="3">
    <source>
        <dbReference type="ARBA" id="ARBA00022692"/>
    </source>
</evidence>